<dbReference type="Pfam" id="PF03412">
    <property type="entry name" value="Peptidase_C39"/>
    <property type="match status" value="1"/>
</dbReference>
<dbReference type="EMBL" id="JBBHLI010000011">
    <property type="protein sequence ID" value="MEK9502455.1"/>
    <property type="molecule type" value="Genomic_DNA"/>
</dbReference>
<name>A0ABU9ECJ4_9BACT</name>
<protein>
    <submittedName>
        <fullName evidence="2">Cysteine peptidase family C39 domain-containing protein</fullName>
    </submittedName>
</protein>
<accession>A0ABU9ECJ4</accession>
<dbReference type="PROSITE" id="PS50990">
    <property type="entry name" value="PEPTIDASE_C39"/>
    <property type="match status" value="1"/>
</dbReference>
<evidence type="ECO:0000313" key="2">
    <source>
        <dbReference type="EMBL" id="MEK9502455.1"/>
    </source>
</evidence>
<organism evidence="2 3">
    <name type="scientific">Gaopeijia maritima</name>
    <dbReference type="NCBI Taxonomy" id="3119007"/>
    <lineage>
        <taxon>Bacteria</taxon>
        <taxon>Pseudomonadati</taxon>
        <taxon>Gemmatimonadota</taxon>
        <taxon>Longimicrobiia</taxon>
        <taxon>Gaopeijiales</taxon>
        <taxon>Gaopeijiaceae</taxon>
        <taxon>Gaopeijia</taxon>
    </lineage>
</organism>
<reference evidence="2 3" key="1">
    <citation type="submission" date="2024-02" db="EMBL/GenBank/DDBJ databases">
        <title>A novel Gemmatimonadota bacterium.</title>
        <authorList>
            <person name="Du Z.-J."/>
            <person name="Ye Y.-Q."/>
        </authorList>
    </citation>
    <scope>NUCLEOTIDE SEQUENCE [LARGE SCALE GENOMIC DNA]</scope>
    <source>
        <strain evidence="2 3">DH-20</strain>
    </source>
</reference>
<gene>
    <name evidence="2" type="ORF">WI372_15785</name>
</gene>
<evidence type="ECO:0000259" key="1">
    <source>
        <dbReference type="PROSITE" id="PS50990"/>
    </source>
</evidence>
<keyword evidence="3" id="KW-1185">Reference proteome</keyword>
<comment type="caution">
    <text evidence="2">The sequence shown here is derived from an EMBL/GenBank/DDBJ whole genome shotgun (WGS) entry which is preliminary data.</text>
</comment>
<sequence>MAQLPPRSTPTRADRRRALLLLGAALMAAVAFVARAELLRLWAGARVVAEGGRLLDRAEVVLQRELYDCGPAALATLRHLVGLPPISLDSIAHLAGTTRAGTSAEGLASASIELGFRIHFTRLPGMPGPDFGPFIAWVRTSHFVVARALPDGRVLIHDPSVGRYLIERDGFERIWTGESLVTAPRGPRSATLAEPDSPVRIIATGRLP</sequence>
<dbReference type="RefSeq" id="WP_405287417.1">
    <property type="nucleotide sequence ID" value="NZ_JBBHLI010000011.1"/>
</dbReference>
<dbReference type="InterPro" id="IPR005074">
    <property type="entry name" value="Peptidase_C39"/>
</dbReference>
<dbReference type="Gene3D" id="3.90.70.10">
    <property type="entry name" value="Cysteine proteinases"/>
    <property type="match status" value="1"/>
</dbReference>
<dbReference type="Proteomes" id="UP001484239">
    <property type="component" value="Unassembled WGS sequence"/>
</dbReference>
<feature type="domain" description="Peptidase C39" evidence="1">
    <location>
        <begin position="63"/>
        <end position="182"/>
    </location>
</feature>
<evidence type="ECO:0000313" key="3">
    <source>
        <dbReference type="Proteomes" id="UP001484239"/>
    </source>
</evidence>
<proteinExistence type="predicted"/>